<keyword evidence="4 10" id="KW-1133">Transmembrane helix</keyword>
<dbReference type="EMBL" id="RCHS01000245">
    <property type="protein sequence ID" value="RMX60035.1"/>
    <property type="molecule type" value="Genomic_DNA"/>
</dbReference>
<dbReference type="Pfam" id="PF00001">
    <property type="entry name" value="7tm_1"/>
    <property type="match status" value="1"/>
</dbReference>
<dbReference type="GO" id="GO:0005886">
    <property type="term" value="C:plasma membrane"/>
    <property type="evidence" value="ECO:0007669"/>
    <property type="project" value="UniProtKB-SubCell"/>
</dbReference>
<evidence type="ECO:0000313" key="12">
    <source>
        <dbReference type="EMBL" id="RMX60035.1"/>
    </source>
</evidence>
<accession>A0A3M6V283</accession>
<dbReference type="InterPro" id="IPR017452">
    <property type="entry name" value="GPCR_Rhodpsn_7TM"/>
</dbReference>
<evidence type="ECO:0000256" key="7">
    <source>
        <dbReference type="ARBA" id="ARBA00023170"/>
    </source>
</evidence>
<proteinExistence type="predicted"/>
<dbReference type="PANTHER" id="PTHR24246">
    <property type="entry name" value="OLFACTORY RECEPTOR AND ADENOSINE RECEPTOR"/>
    <property type="match status" value="1"/>
</dbReference>
<evidence type="ECO:0000313" key="13">
    <source>
        <dbReference type="Proteomes" id="UP000275408"/>
    </source>
</evidence>
<keyword evidence="8" id="KW-0325">Glycoprotein</keyword>
<dbReference type="AlphaFoldDB" id="A0A3M6V283"/>
<dbReference type="OMA" id="MFRIKEY"/>
<organism evidence="12 13">
    <name type="scientific">Pocillopora damicornis</name>
    <name type="common">Cauliflower coral</name>
    <name type="synonym">Millepora damicornis</name>
    <dbReference type="NCBI Taxonomy" id="46731"/>
    <lineage>
        <taxon>Eukaryota</taxon>
        <taxon>Metazoa</taxon>
        <taxon>Cnidaria</taxon>
        <taxon>Anthozoa</taxon>
        <taxon>Hexacorallia</taxon>
        <taxon>Scleractinia</taxon>
        <taxon>Astrocoeniina</taxon>
        <taxon>Pocilloporidae</taxon>
        <taxon>Pocillopora</taxon>
    </lineage>
</organism>
<feature type="domain" description="G-protein coupled receptors family 1 profile" evidence="11">
    <location>
        <begin position="46"/>
        <end position="286"/>
    </location>
</feature>
<evidence type="ECO:0000256" key="6">
    <source>
        <dbReference type="ARBA" id="ARBA00023136"/>
    </source>
</evidence>
<keyword evidence="2" id="KW-1003">Cell membrane</keyword>
<evidence type="ECO:0000256" key="1">
    <source>
        <dbReference type="ARBA" id="ARBA00004651"/>
    </source>
</evidence>
<dbReference type="STRING" id="46731.A0A3M6V283"/>
<feature type="transmembrane region" description="Helical" evidence="10">
    <location>
        <begin position="102"/>
        <end position="125"/>
    </location>
</feature>
<dbReference type="Proteomes" id="UP000275408">
    <property type="component" value="Unassembled WGS sequence"/>
</dbReference>
<sequence length="326" mass="37215">MRLNLSLEYSNIHLKNISSTDFPMNKSTATLWCSLFILEAFLITVANLLTIAMFLWTRKLRKRRYYLMINLAMSDTLVGALAIPLFVVLFGDSQRLWSSRLFLVDTALFFDMFAGFASITFLAMIALERLYATLRPFHYRALNSGWYILLILIAWIAAGSIPLFHVMARKHSTVFRSPSQLVILLFMWVPFFSALLLVICVSYIVIWRKVRDVQKKDRQRIIEKESSLSRICLLVTAVSVAAWLPFVIENLVISQKRINPSVSHIQLFHVTKFLHFVNSLLNPVLYVLKIPEFKEGLSAALCLKKYAGFTGKLSIHGSRSALATGL</sequence>
<feature type="transmembrane region" description="Helical" evidence="10">
    <location>
        <begin position="67"/>
        <end position="90"/>
    </location>
</feature>
<feature type="transmembrane region" description="Helical" evidence="10">
    <location>
        <begin position="180"/>
        <end position="206"/>
    </location>
</feature>
<comment type="caution">
    <text evidence="12">The sequence shown here is derived from an EMBL/GenBank/DDBJ whole genome shotgun (WGS) entry which is preliminary data.</text>
</comment>
<evidence type="ECO:0000256" key="8">
    <source>
        <dbReference type="ARBA" id="ARBA00023180"/>
    </source>
</evidence>
<comment type="subcellular location">
    <subcellularLocation>
        <location evidence="1">Cell membrane</location>
        <topology evidence="1">Multi-pass membrane protein</topology>
    </subcellularLocation>
</comment>
<keyword evidence="5" id="KW-0297">G-protein coupled receptor</keyword>
<name>A0A3M6V283_POCDA</name>
<dbReference type="PANTHER" id="PTHR24246:SF27">
    <property type="entry name" value="ADENOSINE RECEPTOR, ISOFORM A"/>
    <property type="match status" value="1"/>
</dbReference>
<feature type="transmembrane region" description="Helical" evidence="10">
    <location>
        <begin position="146"/>
        <end position="168"/>
    </location>
</feature>
<protein>
    <recommendedName>
        <fullName evidence="11">G-protein coupled receptors family 1 profile domain-containing protein</fullName>
    </recommendedName>
</protein>
<evidence type="ECO:0000256" key="4">
    <source>
        <dbReference type="ARBA" id="ARBA00022989"/>
    </source>
</evidence>
<dbReference type="Gene3D" id="1.20.1070.10">
    <property type="entry name" value="Rhodopsin 7-helix transmembrane proteins"/>
    <property type="match status" value="1"/>
</dbReference>
<dbReference type="GO" id="GO:0004930">
    <property type="term" value="F:G protein-coupled receptor activity"/>
    <property type="evidence" value="ECO:0007669"/>
    <property type="project" value="UniProtKB-KW"/>
</dbReference>
<dbReference type="InterPro" id="IPR000276">
    <property type="entry name" value="GPCR_Rhodpsn"/>
</dbReference>
<feature type="transmembrane region" description="Helical" evidence="10">
    <location>
        <begin position="227"/>
        <end position="248"/>
    </location>
</feature>
<feature type="transmembrane region" description="Helical" evidence="10">
    <location>
        <begin position="29"/>
        <end position="55"/>
    </location>
</feature>
<evidence type="ECO:0000256" key="3">
    <source>
        <dbReference type="ARBA" id="ARBA00022692"/>
    </source>
</evidence>
<dbReference type="SUPFAM" id="SSF81321">
    <property type="entry name" value="Family A G protein-coupled receptor-like"/>
    <property type="match status" value="1"/>
</dbReference>
<reference evidence="12 13" key="1">
    <citation type="journal article" date="2018" name="Sci. Rep.">
        <title>Comparative analysis of the Pocillopora damicornis genome highlights role of immune system in coral evolution.</title>
        <authorList>
            <person name="Cunning R."/>
            <person name="Bay R.A."/>
            <person name="Gillette P."/>
            <person name="Baker A.C."/>
            <person name="Traylor-Knowles N."/>
        </authorList>
    </citation>
    <scope>NUCLEOTIDE SEQUENCE [LARGE SCALE GENOMIC DNA]</scope>
    <source>
        <strain evidence="12">RSMAS</strain>
        <tissue evidence="12">Whole animal</tissue>
    </source>
</reference>
<evidence type="ECO:0000259" key="11">
    <source>
        <dbReference type="PROSITE" id="PS50262"/>
    </source>
</evidence>
<gene>
    <name evidence="12" type="ORF">pdam_00004522</name>
</gene>
<keyword evidence="3 10" id="KW-0812">Transmembrane</keyword>
<evidence type="ECO:0000256" key="5">
    <source>
        <dbReference type="ARBA" id="ARBA00023040"/>
    </source>
</evidence>
<evidence type="ECO:0000256" key="9">
    <source>
        <dbReference type="ARBA" id="ARBA00023224"/>
    </source>
</evidence>
<evidence type="ECO:0000256" key="2">
    <source>
        <dbReference type="ARBA" id="ARBA00022475"/>
    </source>
</evidence>
<keyword evidence="9" id="KW-0807">Transducer</keyword>
<dbReference type="CDD" id="cd00637">
    <property type="entry name" value="7tm_classA_rhodopsin-like"/>
    <property type="match status" value="1"/>
</dbReference>
<keyword evidence="13" id="KW-1185">Reference proteome</keyword>
<dbReference type="PROSITE" id="PS50262">
    <property type="entry name" value="G_PROTEIN_RECEP_F1_2"/>
    <property type="match status" value="1"/>
</dbReference>
<evidence type="ECO:0000256" key="10">
    <source>
        <dbReference type="SAM" id="Phobius"/>
    </source>
</evidence>
<dbReference type="PRINTS" id="PR00237">
    <property type="entry name" value="GPCRRHODOPSN"/>
</dbReference>
<keyword evidence="6 10" id="KW-0472">Membrane</keyword>
<keyword evidence="7" id="KW-0675">Receptor</keyword>
<dbReference type="OrthoDB" id="6088892at2759"/>